<evidence type="ECO:0000256" key="3">
    <source>
        <dbReference type="ARBA" id="ARBA00022989"/>
    </source>
</evidence>
<reference evidence="8 9" key="1">
    <citation type="submission" date="2020-04" db="EMBL/GenBank/DDBJ databases">
        <title>Perkinsus olseni comparative genomics.</title>
        <authorList>
            <person name="Bogema D.R."/>
        </authorList>
    </citation>
    <scope>NUCLEOTIDE SEQUENCE [LARGE SCALE GENOMIC DNA]</scope>
    <source>
        <strain evidence="8">ATCC PRA-31</strain>
    </source>
</reference>
<dbReference type="GO" id="GO:0016020">
    <property type="term" value="C:membrane"/>
    <property type="evidence" value="ECO:0007669"/>
    <property type="project" value="UniProtKB-SubCell"/>
</dbReference>
<evidence type="ECO:0000256" key="4">
    <source>
        <dbReference type="ARBA" id="ARBA00023136"/>
    </source>
</evidence>
<feature type="region of interest" description="Disordered" evidence="5">
    <location>
        <begin position="174"/>
        <end position="245"/>
    </location>
</feature>
<evidence type="ECO:0000313" key="9">
    <source>
        <dbReference type="Proteomes" id="UP000572268"/>
    </source>
</evidence>
<evidence type="ECO:0000256" key="6">
    <source>
        <dbReference type="SAM" id="Phobius"/>
    </source>
</evidence>
<dbReference type="Proteomes" id="UP000572268">
    <property type="component" value="Unassembled WGS sequence"/>
</dbReference>
<keyword evidence="3 6" id="KW-1133">Transmembrane helix</keyword>
<keyword evidence="2 6" id="KW-0812">Transmembrane</keyword>
<dbReference type="InterPro" id="IPR013122">
    <property type="entry name" value="PKD1_2_channel"/>
</dbReference>
<dbReference type="AlphaFoldDB" id="A0A7J6LY63"/>
<organism evidence="8 9">
    <name type="scientific">Perkinsus olseni</name>
    <name type="common">Perkinsus atlanticus</name>
    <dbReference type="NCBI Taxonomy" id="32597"/>
    <lineage>
        <taxon>Eukaryota</taxon>
        <taxon>Sar</taxon>
        <taxon>Alveolata</taxon>
        <taxon>Perkinsozoa</taxon>
        <taxon>Perkinsea</taxon>
        <taxon>Perkinsida</taxon>
        <taxon>Perkinsidae</taxon>
        <taxon>Perkinsus</taxon>
    </lineage>
</organism>
<feature type="transmembrane region" description="Helical" evidence="6">
    <location>
        <begin position="382"/>
        <end position="404"/>
    </location>
</feature>
<feature type="domain" description="Polycystin cation channel PKD1/PKD2" evidence="7">
    <location>
        <begin position="897"/>
        <end position="1006"/>
    </location>
</feature>
<feature type="transmembrane region" description="Helical" evidence="6">
    <location>
        <begin position="814"/>
        <end position="833"/>
    </location>
</feature>
<dbReference type="Gene3D" id="1.10.287.70">
    <property type="match status" value="1"/>
</dbReference>
<evidence type="ECO:0000259" key="7">
    <source>
        <dbReference type="Pfam" id="PF08016"/>
    </source>
</evidence>
<proteinExistence type="predicted"/>
<dbReference type="PANTHER" id="PTHR10877:SF183">
    <property type="entry name" value="AT14535P-RELATED"/>
    <property type="match status" value="1"/>
</dbReference>
<evidence type="ECO:0000313" key="8">
    <source>
        <dbReference type="EMBL" id="KAF4664233.1"/>
    </source>
</evidence>
<name>A0A7J6LY63_PEROL</name>
<dbReference type="Pfam" id="PF08016">
    <property type="entry name" value="PKD_channel"/>
    <property type="match status" value="1"/>
</dbReference>
<protein>
    <recommendedName>
        <fullName evidence="7">Polycystin cation channel PKD1/PKD2 domain-containing protein</fullName>
    </recommendedName>
</protein>
<evidence type="ECO:0000256" key="2">
    <source>
        <dbReference type="ARBA" id="ARBA00022692"/>
    </source>
</evidence>
<accession>A0A7J6LY63</accession>
<dbReference type="EMBL" id="JABANN010000265">
    <property type="protein sequence ID" value="KAF4664233.1"/>
    <property type="molecule type" value="Genomic_DNA"/>
</dbReference>
<feature type="compositionally biased region" description="Acidic residues" evidence="5">
    <location>
        <begin position="201"/>
        <end position="245"/>
    </location>
</feature>
<keyword evidence="4 6" id="KW-0472">Membrane</keyword>
<gene>
    <name evidence="8" type="ORF">FOL46_004337</name>
</gene>
<feature type="transmembrane region" description="Helical" evidence="6">
    <location>
        <begin position="978"/>
        <end position="1002"/>
    </location>
</feature>
<evidence type="ECO:0000256" key="5">
    <source>
        <dbReference type="SAM" id="MobiDB-lite"/>
    </source>
</evidence>
<feature type="transmembrane region" description="Helical" evidence="6">
    <location>
        <begin position="920"/>
        <end position="942"/>
    </location>
</feature>
<sequence length="1205" mass="133799">MSYQDVLPPLVPAVSIIGDTATATLNTTTESAIESQCNAKGEARTNPSSNDEVVDGGSAESVASLFGQWTNCRRCHKLTVAGGAFCAYCGIPSPNGVRRRRNSASQTCASGLNRAGSLKASGLRLVITTSRDGSNLFMKQREPGVVASSALPARLPEIPTPLCLPPTFASLKARNGETNDLGRSYGRGYEEEEVPLRNGHDEDEDEDVSDDDCLSELSDESDCSSDSSDSESDESDCVDDEEDFDDEDIIIELEDTTHNAGEEGPRLFTSVGHGDSWSDRVLPSFLGDAVVSAANLGQARDRKRGEAFVGVRALARQERVPSEFLQHIGEIIDVGGEKVAETRAKTNKAASYIQMHFRLRFYRFDRELLIERLQLERCFHTIGARFIIFMSLFVLVFIFASAALDLDLRFTRLSIHERLSPEERLSASSVPEIRESLSILHQALRRFQPFSDIPSGKLLEFGSSMSVAALGDGTTFLAASDGRADNPILEALDSRGRACFRLSGDGFVMFNAAGHVSINHSLGDAPPAGTSIVVSLDTQLIYLGIEDSPAETWPVGTELMGCFIGNSTLRSENSGGVRMFPGRIEPSAMPSLVRYGYPIEDFISGRGLEGSEADYPHEGIHLLGPPVLAQHIALPMRQYCDDVTKEVLASIEDQWLASHNHSSSFTGLSSACQPDDGNDDDVVGYLREIEIDPHTVDSASSDVTLLAPFYSQPGEASDKGLLGLLVAEWPETSEPGRWRLYTVKKIATGKWDLRMRYSRNLSMLRIGVWVITAALAYVTCFYLLAIDFTRLLRKAGSRSITETAVKALYFELDIVVSILVMVTLTLGVTYWAAIPSVFDATLDELLQIPWTDGTVPEEANFAVLQRMADQIIKYHRLREWLEFAVQISLYSILARMVSSMSAHPRIALFADTLRAAQSEIVHFSISFAVLYFGLGLIAWLTFGGLMDEFATYSATLWTQFYILSSGQWFDAWENDWRLFLYIVVYVLLVYFCLLQLFLAIIVETYLVVRNAVENHQTAQSIIMETIDYYASKILWSLWGLPRRGALIEALQTMSAKKTVDLRIMLRANMFTDLESATRFCQFYRRYDSLKPRGVVTADSDKWEGIVNDLDEQVNRAADHNERIALHQANVVERLDQIESTLQNAVSTLELELGLRFTSFVPPEQPPPTISSTYMARTLTPRTLGHRYVRARRRRKILRATLEGQK</sequence>
<evidence type="ECO:0000256" key="1">
    <source>
        <dbReference type="ARBA" id="ARBA00004141"/>
    </source>
</evidence>
<comment type="caution">
    <text evidence="8">The sequence shown here is derived from an EMBL/GenBank/DDBJ whole genome shotgun (WGS) entry which is preliminary data.</text>
</comment>
<dbReference type="PANTHER" id="PTHR10877">
    <property type="entry name" value="POLYCYSTIN FAMILY MEMBER"/>
    <property type="match status" value="1"/>
</dbReference>
<feature type="transmembrane region" description="Helical" evidence="6">
    <location>
        <begin position="763"/>
        <end position="785"/>
    </location>
</feature>
<dbReference type="InterPro" id="IPR051223">
    <property type="entry name" value="Polycystin"/>
</dbReference>
<comment type="subcellular location">
    <subcellularLocation>
        <location evidence="1">Membrane</location>
        <topology evidence="1">Multi-pass membrane protein</topology>
    </subcellularLocation>
</comment>